<accession>A0A4R8DXH6</accession>
<evidence type="ECO:0000313" key="3">
    <source>
        <dbReference type="Proteomes" id="UP000294498"/>
    </source>
</evidence>
<dbReference type="InterPro" id="IPR018490">
    <property type="entry name" value="cNMP-bd_dom_sf"/>
</dbReference>
<dbReference type="SUPFAM" id="SSF51206">
    <property type="entry name" value="cAMP-binding domain-like"/>
    <property type="match status" value="1"/>
</dbReference>
<comment type="caution">
    <text evidence="2">The sequence shown here is derived from an EMBL/GenBank/DDBJ whole genome shotgun (WGS) entry which is preliminary data.</text>
</comment>
<protein>
    <submittedName>
        <fullName evidence="2">CRP-like cAMP-binding protein</fullName>
    </submittedName>
</protein>
<dbReference type="EMBL" id="SODV01000001">
    <property type="protein sequence ID" value="TDX02137.1"/>
    <property type="molecule type" value="Genomic_DNA"/>
</dbReference>
<dbReference type="AlphaFoldDB" id="A0A4R8DXH6"/>
<feature type="domain" description="Cyclic nucleotide-binding" evidence="1">
    <location>
        <begin position="15"/>
        <end position="100"/>
    </location>
</feature>
<keyword evidence="3" id="KW-1185">Reference proteome</keyword>
<dbReference type="InterPro" id="IPR014710">
    <property type="entry name" value="RmlC-like_jellyroll"/>
</dbReference>
<sequence length="184" mass="21199">MNRQLTDFSEADHALYNAVVSARHLKKGDIILEEGTVCRAVYFVEQGYLRSFYHREDGDIVNLNFTFEGEFTSDVKSAMTREPSTMSIEAGEDALVWTFDLGKLTPDMKSLPWVSQFIRRTAMQMLLASEVRGNLLKIYTPAERYRYLEENMPHILQRVSLSHLASFLGVSRETLSRIRAKKRL</sequence>
<dbReference type="InterPro" id="IPR000595">
    <property type="entry name" value="cNMP-bd_dom"/>
</dbReference>
<evidence type="ECO:0000259" key="1">
    <source>
        <dbReference type="PROSITE" id="PS50042"/>
    </source>
</evidence>
<reference evidence="2 3" key="1">
    <citation type="submission" date="2019-03" db="EMBL/GenBank/DDBJ databases">
        <title>Genomic Encyclopedia of Type Strains, Phase IV (KMG-IV): sequencing the most valuable type-strain genomes for metagenomic binning, comparative biology and taxonomic classification.</title>
        <authorList>
            <person name="Goeker M."/>
        </authorList>
    </citation>
    <scope>NUCLEOTIDE SEQUENCE [LARGE SCALE GENOMIC DNA]</scope>
    <source>
        <strain evidence="2 3">DSM 100059</strain>
    </source>
</reference>
<dbReference type="CDD" id="cd00038">
    <property type="entry name" value="CAP_ED"/>
    <property type="match status" value="1"/>
</dbReference>
<dbReference type="RefSeq" id="WP_162852626.1">
    <property type="nucleotide sequence ID" value="NZ_SODV01000001.1"/>
</dbReference>
<dbReference type="PROSITE" id="PS50042">
    <property type="entry name" value="CNMP_BINDING_3"/>
    <property type="match status" value="1"/>
</dbReference>
<dbReference type="Pfam" id="PF00027">
    <property type="entry name" value="cNMP_binding"/>
    <property type="match status" value="1"/>
</dbReference>
<gene>
    <name evidence="2" type="ORF">EDB95_3187</name>
</gene>
<name>A0A4R8DXH6_9BACT</name>
<organism evidence="2 3">
    <name type="scientific">Dinghuibacter silviterrae</name>
    <dbReference type="NCBI Taxonomy" id="1539049"/>
    <lineage>
        <taxon>Bacteria</taxon>
        <taxon>Pseudomonadati</taxon>
        <taxon>Bacteroidota</taxon>
        <taxon>Chitinophagia</taxon>
        <taxon>Chitinophagales</taxon>
        <taxon>Chitinophagaceae</taxon>
        <taxon>Dinghuibacter</taxon>
    </lineage>
</organism>
<dbReference type="Gene3D" id="2.60.120.10">
    <property type="entry name" value="Jelly Rolls"/>
    <property type="match status" value="1"/>
</dbReference>
<proteinExistence type="predicted"/>
<evidence type="ECO:0000313" key="2">
    <source>
        <dbReference type="EMBL" id="TDX02137.1"/>
    </source>
</evidence>
<dbReference type="Proteomes" id="UP000294498">
    <property type="component" value="Unassembled WGS sequence"/>
</dbReference>